<dbReference type="PANTHER" id="PTHR48026">
    <property type="entry name" value="HOMOLOGOUS TO DROSOPHILA SQD (SQUID) PROTEIN"/>
    <property type="match status" value="1"/>
</dbReference>
<dbReference type="InterPro" id="IPR035979">
    <property type="entry name" value="RBD_domain_sf"/>
</dbReference>
<reference evidence="5 6" key="1">
    <citation type="submission" date="2024-11" db="EMBL/GenBank/DDBJ databases">
        <title>Adaptive evolution of stress response genes in parasites aligns with host niche diversity.</title>
        <authorList>
            <person name="Hahn C."/>
            <person name="Resl P."/>
        </authorList>
    </citation>
    <scope>NUCLEOTIDE SEQUENCE [LARGE SCALE GENOMIC DNA]</scope>
    <source>
        <strain evidence="5">EGGRZ-B1_66</strain>
        <tissue evidence="5">Body</tissue>
    </source>
</reference>
<evidence type="ECO:0000256" key="1">
    <source>
        <dbReference type="ARBA" id="ARBA00022737"/>
    </source>
</evidence>
<dbReference type="PANTHER" id="PTHR48026:SF14">
    <property type="entry name" value="HETEROGENEOUS NUCLEAR RIBONUCLEOPROTEIN A1"/>
    <property type="match status" value="1"/>
</dbReference>
<keyword evidence="6" id="KW-1185">Reference proteome</keyword>
<dbReference type="InterPro" id="IPR000504">
    <property type="entry name" value="RRM_dom"/>
</dbReference>
<dbReference type="AlphaFoldDB" id="A0ABD2PN28"/>
<accession>A0ABD2PN28</accession>
<organism evidence="5 6">
    <name type="scientific">Cichlidogyrus casuarinus</name>
    <dbReference type="NCBI Taxonomy" id="1844966"/>
    <lineage>
        <taxon>Eukaryota</taxon>
        <taxon>Metazoa</taxon>
        <taxon>Spiralia</taxon>
        <taxon>Lophotrochozoa</taxon>
        <taxon>Platyhelminthes</taxon>
        <taxon>Monogenea</taxon>
        <taxon>Monopisthocotylea</taxon>
        <taxon>Dactylogyridea</taxon>
        <taxon>Ancyrocephalidae</taxon>
        <taxon>Cichlidogyrus</taxon>
    </lineage>
</organism>
<dbReference type="GO" id="GO:0003723">
    <property type="term" value="F:RNA binding"/>
    <property type="evidence" value="ECO:0007669"/>
    <property type="project" value="UniProtKB-UniRule"/>
</dbReference>
<dbReference type="InterPro" id="IPR012677">
    <property type="entry name" value="Nucleotide-bd_a/b_plait_sf"/>
</dbReference>
<name>A0ABD2PN28_9PLAT</name>
<evidence type="ECO:0000313" key="5">
    <source>
        <dbReference type="EMBL" id="KAL3307811.1"/>
    </source>
</evidence>
<comment type="caution">
    <text evidence="5">The sequence shown here is derived from an EMBL/GenBank/DDBJ whole genome shotgun (WGS) entry which is preliminary data.</text>
</comment>
<dbReference type="Gene3D" id="3.30.70.330">
    <property type="match status" value="2"/>
</dbReference>
<keyword evidence="1" id="KW-0677">Repeat</keyword>
<dbReference type="SMART" id="SM00360">
    <property type="entry name" value="RRM"/>
    <property type="match status" value="2"/>
</dbReference>
<evidence type="ECO:0000256" key="2">
    <source>
        <dbReference type="ARBA" id="ARBA00022884"/>
    </source>
</evidence>
<feature type="domain" description="RRM" evidence="4">
    <location>
        <begin position="7"/>
        <end position="91"/>
    </location>
</feature>
<dbReference type="EMBL" id="JBJKFK010006438">
    <property type="protein sequence ID" value="KAL3307811.1"/>
    <property type="molecule type" value="Genomic_DNA"/>
</dbReference>
<dbReference type="FunFam" id="3.30.70.330:FF:000040">
    <property type="entry name" value="Heterogeneous nuclear ribonucleoprotein A2/B1"/>
    <property type="match status" value="1"/>
</dbReference>
<proteinExistence type="predicted"/>
<sequence>MKDEKFRKLFVGGLSPRTDKQALALFFGQWGEIEDCVVMVLRGEQRRSRGFGFVTYREPHQLDLAQSFRPHVIDGKVVESKRAMPREDSSSPEAHLTVTKLYVTQPPLPKPLSKDTLLHYFGQFGCICSIDLSPQETLIEFQDYDSVDKVILHRPHSVQSCPLIVKKALRPEQVQAIKAKYEQQCSDLTT</sequence>
<keyword evidence="2 3" id="KW-0694">RNA-binding</keyword>
<evidence type="ECO:0000313" key="6">
    <source>
        <dbReference type="Proteomes" id="UP001626550"/>
    </source>
</evidence>
<dbReference type="Pfam" id="PF00076">
    <property type="entry name" value="RRM_1"/>
    <property type="match status" value="1"/>
</dbReference>
<gene>
    <name evidence="5" type="ORF">Ciccas_013664</name>
</gene>
<protein>
    <recommendedName>
        <fullName evidence="4">RRM domain-containing protein</fullName>
    </recommendedName>
</protein>
<dbReference type="Proteomes" id="UP001626550">
    <property type="component" value="Unassembled WGS sequence"/>
</dbReference>
<dbReference type="PROSITE" id="PS50102">
    <property type="entry name" value="RRM"/>
    <property type="match status" value="1"/>
</dbReference>
<evidence type="ECO:0000259" key="4">
    <source>
        <dbReference type="PROSITE" id="PS50102"/>
    </source>
</evidence>
<dbReference type="SUPFAM" id="SSF54928">
    <property type="entry name" value="RNA-binding domain, RBD"/>
    <property type="match status" value="1"/>
</dbReference>
<evidence type="ECO:0000256" key="3">
    <source>
        <dbReference type="PROSITE-ProRule" id="PRU00176"/>
    </source>
</evidence>